<organism evidence="1 2">
    <name type="scientific">Hymenobacter aquaticus</name>
    <dbReference type="NCBI Taxonomy" id="1867101"/>
    <lineage>
        <taxon>Bacteria</taxon>
        <taxon>Pseudomonadati</taxon>
        <taxon>Bacteroidota</taxon>
        <taxon>Cytophagia</taxon>
        <taxon>Cytophagales</taxon>
        <taxon>Hymenobacteraceae</taxon>
        <taxon>Hymenobacter</taxon>
    </lineage>
</organism>
<dbReference type="Gene3D" id="1.20.1440.60">
    <property type="entry name" value="23S rRNA-intervening sequence"/>
    <property type="match status" value="1"/>
</dbReference>
<dbReference type="RefSeq" id="WP_135462306.1">
    <property type="nucleotide sequence ID" value="NZ_SRLC01000001.1"/>
</dbReference>
<protein>
    <submittedName>
        <fullName evidence="1">Four helix bundle protein</fullName>
    </submittedName>
</protein>
<gene>
    <name evidence="1" type="ORF">E5K00_05800</name>
</gene>
<comment type="caution">
    <text evidence="1">The sequence shown here is derived from an EMBL/GenBank/DDBJ whole genome shotgun (WGS) entry which is preliminary data.</text>
</comment>
<name>A0A4Z0Q6D4_9BACT</name>
<accession>A0A4Z0Q6D4</accession>
<dbReference type="InterPro" id="IPR012657">
    <property type="entry name" value="23S_rRNA-intervening_sequence"/>
</dbReference>
<dbReference type="OrthoDB" id="9811959at2"/>
<dbReference type="NCBIfam" id="TIGR02436">
    <property type="entry name" value="four helix bundle protein"/>
    <property type="match status" value="1"/>
</dbReference>
<dbReference type="PANTHER" id="PTHR38471:SF2">
    <property type="entry name" value="FOUR HELIX BUNDLE PROTEIN"/>
    <property type="match status" value="1"/>
</dbReference>
<dbReference type="AlphaFoldDB" id="A0A4Z0Q6D4"/>
<dbReference type="EMBL" id="SRLC01000001">
    <property type="protein sequence ID" value="TGE24723.1"/>
    <property type="molecule type" value="Genomic_DNA"/>
</dbReference>
<dbReference type="SUPFAM" id="SSF158446">
    <property type="entry name" value="IVS-encoded protein-like"/>
    <property type="match status" value="1"/>
</dbReference>
<dbReference type="Pfam" id="PF05635">
    <property type="entry name" value="23S_rRNA_IVP"/>
    <property type="match status" value="1"/>
</dbReference>
<dbReference type="InterPro" id="IPR036583">
    <property type="entry name" value="23S_rRNA_IVS_sf"/>
</dbReference>
<dbReference type="Proteomes" id="UP000297549">
    <property type="component" value="Unassembled WGS sequence"/>
</dbReference>
<proteinExistence type="predicted"/>
<dbReference type="PANTHER" id="PTHR38471">
    <property type="entry name" value="FOUR HELIX BUNDLE PROTEIN"/>
    <property type="match status" value="1"/>
</dbReference>
<sequence>MNDVKSYTELLVWQQSRSLASAVYQLTRDFPKEELFGLVSQMRRCAVSVPSNIAEGCGRQHPRDTLQLFYIARGSLYELETQLYIGLDQHYLSPAQFAEVDTSLTQCKKLLHGFINHYKQKLVD</sequence>
<evidence type="ECO:0000313" key="1">
    <source>
        <dbReference type="EMBL" id="TGE24723.1"/>
    </source>
</evidence>
<reference evidence="1 2" key="1">
    <citation type="submission" date="2019-04" db="EMBL/GenBank/DDBJ databases">
        <authorList>
            <person name="Feng G."/>
            <person name="Zhang J."/>
            <person name="Zhu H."/>
        </authorList>
    </citation>
    <scope>NUCLEOTIDE SEQUENCE [LARGE SCALE GENOMIC DNA]</scope>
    <source>
        <strain evidence="1 2">JCM 31653</strain>
    </source>
</reference>
<dbReference type="CDD" id="cd16377">
    <property type="entry name" value="23S_rRNA_IVP_like"/>
    <property type="match status" value="1"/>
</dbReference>
<evidence type="ECO:0000313" key="2">
    <source>
        <dbReference type="Proteomes" id="UP000297549"/>
    </source>
</evidence>
<keyword evidence="2" id="KW-1185">Reference proteome</keyword>